<keyword evidence="4" id="KW-1185">Reference proteome</keyword>
<proteinExistence type="predicted"/>
<protein>
    <submittedName>
        <fullName evidence="3">Fused MFS/spermidine synthase</fullName>
    </submittedName>
</protein>
<keyword evidence="2" id="KW-0472">Membrane</keyword>
<feature type="transmembrane region" description="Helical" evidence="2">
    <location>
        <begin position="57"/>
        <end position="79"/>
    </location>
</feature>
<feature type="transmembrane region" description="Helical" evidence="2">
    <location>
        <begin position="352"/>
        <end position="371"/>
    </location>
</feature>
<feature type="transmembrane region" description="Helical" evidence="2">
    <location>
        <begin position="91"/>
        <end position="109"/>
    </location>
</feature>
<feature type="transmembrane region" description="Helical" evidence="2">
    <location>
        <begin position="391"/>
        <end position="412"/>
    </location>
</feature>
<feature type="transmembrane region" description="Helical" evidence="2">
    <location>
        <begin position="24"/>
        <end position="45"/>
    </location>
</feature>
<evidence type="ECO:0000313" key="3">
    <source>
        <dbReference type="EMBL" id="MBM0103302.1"/>
    </source>
</evidence>
<keyword evidence="2" id="KW-0812">Transmembrane</keyword>
<dbReference type="PANTHER" id="PTHR43317:SF1">
    <property type="entry name" value="THERMOSPERMINE SYNTHASE ACAULIS5"/>
    <property type="match status" value="1"/>
</dbReference>
<feature type="transmembrane region" description="Helical" evidence="2">
    <location>
        <begin position="240"/>
        <end position="263"/>
    </location>
</feature>
<reference evidence="3 4" key="1">
    <citation type="journal article" date="2021" name="Int. J. Syst. Evol. Microbiol.">
        <title>Steroidobacter gossypii sp. nov., isolated from soil of cotton cropping field.</title>
        <authorList>
            <person name="Huang R."/>
            <person name="Yang S."/>
            <person name="Zhen C."/>
            <person name="Liu W."/>
        </authorList>
    </citation>
    <scope>NUCLEOTIDE SEQUENCE [LARGE SCALE GENOMIC DNA]</scope>
    <source>
        <strain evidence="3 4">S1-65</strain>
    </source>
</reference>
<feature type="transmembrane region" description="Helical" evidence="2">
    <location>
        <begin position="269"/>
        <end position="291"/>
    </location>
</feature>
<dbReference type="InterPro" id="IPR029063">
    <property type="entry name" value="SAM-dependent_MTases_sf"/>
</dbReference>
<keyword evidence="2" id="KW-1133">Transmembrane helix</keyword>
<evidence type="ECO:0000256" key="2">
    <source>
        <dbReference type="SAM" id="Phobius"/>
    </source>
</evidence>
<feature type="transmembrane region" description="Helical" evidence="2">
    <location>
        <begin position="172"/>
        <end position="192"/>
    </location>
</feature>
<keyword evidence="1" id="KW-0620">Polyamine biosynthesis</keyword>
<dbReference type="NCBIfam" id="NF037959">
    <property type="entry name" value="MFS_SpdSyn"/>
    <property type="match status" value="1"/>
</dbReference>
<sequence>MLSAADVQISADATRVEHGSAHHMVSACLLMLASGFAGLAYQIVWTQQSTAWLGHESAAVLAVVAAFFGGLALGALALGSRIERSARPAHWYAGCEIAIGIWSLTLIALLDPASSALLALLGPQPSPVWHWFVAFFGTMVLLLPATMAMGATLPAMERVLAGTSSRNISISALYAANTAGAVLGVIAAAFWLVPELGLARTGLVCAMLNFGCAGLAMRLRANGVNAAPVHPNLSRDGKRMIGLLAATGLLGIGYEVLVVRALSQIAENTVYTFALLLAVYLIGTALGAAMYGRWLTKRIARQRHGAGPDVPTRAGASLHTGKHDSPAMSAGAGWQTGEHGASANIDAGPLNMLLQALAAACLLGTLLLAGADAVKEWIVDTLGTNITSALIGEAAIAAIAFLLPTMIMGALFSHLSTSARERGISFGRAIGVNTLGAAAAPLMFGVVLLPWIGLKPTLILASAGYLLLVARRAWMLPTQWAMVAGATACMFLAPSLLNTTIPAGGRLVSHNEGVMASVSVVEDASGVATLHINNRQQEGSSATLLADARQALLPVLLHRSPKHALFLGLGTGLTASSATLQPSLQVDAIELVPEVIAASAGFVSSYADGADLTRLQTMSADARRFVRTSARQYDVIVADNFHPARSGSASLYTTEHFESVRERLAEDGLFCQWLPLHQLDLGTLRSIVRSYLSVFPRGAALLSTYSLETPTIGLISHRNGEPFNLGHVRAQLATPRAIGLEAFGITDELALLGSFVAGPSALAKFAGNAPLNTDDRPIVAYRAPQIIYSPASMPRDRLIELLHELDITPAELLGDSDRSEWNTRLTAYWTARNRFIEVGRDVRPTSDVGDMLAQVREPLLGVLRLSPDFRPAADPLFRMAQALSQEQPEAARALLTELQQAQSHSTMRRP</sequence>
<evidence type="ECO:0000313" key="4">
    <source>
        <dbReference type="Proteomes" id="UP000661077"/>
    </source>
</evidence>
<dbReference type="Proteomes" id="UP000661077">
    <property type="component" value="Unassembled WGS sequence"/>
</dbReference>
<dbReference type="EMBL" id="JAEVLS010000001">
    <property type="protein sequence ID" value="MBM0103302.1"/>
    <property type="molecule type" value="Genomic_DNA"/>
</dbReference>
<evidence type="ECO:0000256" key="1">
    <source>
        <dbReference type="ARBA" id="ARBA00023115"/>
    </source>
</evidence>
<dbReference type="PANTHER" id="PTHR43317">
    <property type="entry name" value="THERMOSPERMINE SYNTHASE ACAULIS5"/>
    <property type="match status" value="1"/>
</dbReference>
<name>A0ABS1WQQ1_9GAMM</name>
<dbReference type="Gene3D" id="3.40.50.150">
    <property type="entry name" value="Vaccinia Virus protein VP39"/>
    <property type="match status" value="1"/>
</dbReference>
<accession>A0ABS1WQQ1</accession>
<feature type="transmembrane region" description="Helical" evidence="2">
    <location>
        <begin position="198"/>
        <end position="219"/>
    </location>
</feature>
<dbReference type="SUPFAM" id="SSF53335">
    <property type="entry name" value="S-adenosyl-L-methionine-dependent methyltransferases"/>
    <property type="match status" value="1"/>
</dbReference>
<feature type="transmembrane region" description="Helical" evidence="2">
    <location>
        <begin position="129"/>
        <end position="151"/>
    </location>
</feature>
<dbReference type="Pfam" id="PF01564">
    <property type="entry name" value="Spermine_synth"/>
    <property type="match status" value="1"/>
</dbReference>
<comment type="caution">
    <text evidence="3">The sequence shown here is derived from an EMBL/GenBank/DDBJ whole genome shotgun (WGS) entry which is preliminary data.</text>
</comment>
<dbReference type="RefSeq" id="WP_203165284.1">
    <property type="nucleotide sequence ID" value="NZ_JAEVLS010000001.1"/>
</dbReference>
<organism evidence="3 4">
    <name type="scientific">Steroidobacter gossypii</name>
    <dbReference type="NCBI Taxonomy" id="2805490"/>
    <lineage>
        <taxon>Bacteria</taxon>
        <taxon>Pseudomonadati</taxon>
        <taxon>Pseudomonadota</taxon>
        <taxon>Gammaproteobacteria</taxon>
        <taxon>Steroidobacterales</taxon>
        <taxon>Steroidobacteraceae</taxon>
        <taxon>Steroidobacter</taxon>
    </lineage>
</organism>
<feature type="transmembrane region" description="Helical" evidence="2">
    <location>
        <begin position="424"/>
        <end position="442"/>
    </location>
</feature>
<gene>
    <name evidence="3" type="ORF">JM946_01035</name>
</gene>